<dbReference type="GO" id="GO:0030428">
    <property type="term" value="C:cell septum"/>
    <property type="evidence" value="ECO:0007669"/>
    <property type="project" value="UniProtKB-SubCell"/>
</dbReference>
<accession>A0A9X5E0A8</accession>
<organism evidence="5 6">
    <name type="scientific">Scytonema millei VB511283</name>
    <dbReference type="NCBI Taxonomy" id="1245923"/>
    <lineage>
        <taxon>Bacteria</taxon>
        <taxon>Bacillati</taxon>
        <taxon>Cyanobacteriota</taxon>
        <taxon>Cyanophyceae</taxon>
        <taxon>Nostocales</taxon>
        <taxon>Scytonemataceae</taxon>
        <taxon>Scytonema</taxon>
    </lineage>
</organism>
<gene>
    <name evidence="5" type="ORF">QH73_0000675</name>
</gene>
<proteinExistence type="evidence at transcript level"/>
<dbReference type="OrthoDB" id="525404at2"/>
<dbReference type="GO" id="GO:0000160">
    <property type="term" value="P:phosphorelay signal transduction system"/>
    <property type="evidence" value="ECO:0007669"/>
    <property type="project" value="UniProtKB-KW"/>
</dbReference>
<dbReference type="RefSeq" id="WP_039714835.1">
    <property type="nucleotide sequence ID" value="NZ_JTJC03000001.1"/>
</dbReference>
<dbReference type="InterPro" id="IPR024186">
    <property type="entry name" value="Sig_transdc_resp-reg_PatA"/>
</dbReference>
<comment type="function">
    <text evidence="2">Controls heterocyst pattern formation.</text>
</comment>
<dbReference type="InterPro" id="IPR050595">
    <property type="entry name" value="Bact_response_regulator"/>
</dbReference>
<evidence type="ECO:0000256" key="3">
    <source>
        <dbReference type="PROSITE-ProRule" id="PRU00169"/>
    </source>
</evidence>
<keyword evidence="2" id="KW-0902">Two-component regulatory system</keyword>
<dbReference type="Pfam" id="PF14332">
    <property type="entry name" value="DUF4388"/>
    <property type="match status" value="1"/>
</dbReference>
<evidence type="ECO:0000259" key="4">
    <source>
        <dbReference type="PROSITE" id="PS50110"/>
    </source>
</evidence>
<dbReference type="EMBL" id="JTJC03000001">
    <property type="protein sequence ID" value="NHC33191.1"/>
    <property type="molecule type" value="Genomic_DNA"/>
</dbReference>
<sequence length="403" mass="45508">MQGNLSEIDIRSILQLIELGQRTGELFVEAYSPSSNVNHADPNFALCHRSSYPRSQCWFIFFLNGQIVYATDGDRSLSRLRDYLRHYRIEIDLEQITTSMFAAHNALEYAYLWTLLEDRVLTPAQARSIIHSIVHETLFDLLSLHQGLFIFEPGVTRSPHLTTLASAALATKIVQQVQAWKQLYPYIQSPDRSLTIADLQGLRQGLPAVTANRLETWIDGKTSLRQLARYLNRDIFTVGRAVYPCVKHGWIQIHTPKITGITTDNPHLSSGIKTLTITCIDDAIAICKTVETILQQQGFTVLSCSDPLQAFSLLFHQPPDLILCDIVMPVLDGYELCAMLRRSSVFRQTPIVMLTGKDGFIDRVKARTVGATDYLTKPFTNSELLMLVEKHLHKKGVRTSHNS</sequence>
<dbReference type="Gene3D" id="3.40.50.2300">
    <property type="match status" value="1"/>
</dbReference>
<evidence type="ECO:0000256" key="2">
    <source>
        <dbReference type="PIRNR" id="PIRNR005897"/>
    </source>
</evidence>
<comment type="subcellular location">
    <subcellularLocation>
        <location evidence="2">Cell septum</location>
    </subcellularLocation>
</comment>
<dbReference type="AlphaFoldDB" id="A0A9X5E0A8"/>
<protein>
    <recommendedName>
        <fullName evidence="2">Protein PatA</fullName>
    </recommendedName>
</protein>
<dbReference type="PROSITE" id="PS50110">
    <property type="entry name" value="RESPONSE_REGULATORY"/>
    <property type="match status" value="1"/>
</dbReference>
<dbReference type="GO" id="GO:0043158">
    <property type="term" value="P:heterocyst development"/>
    <property type="evidence" value="ECO:0007669"/>
    <property type="project" value="UniProtKB-KW"/>
</dbReference>
<dbReference type="InterPro" id="IPR011006">
    <property type="entry name" value="CheY-like_superfamily"/>
</dbReference>
<feature type="modified residue" description="4-aspartylphosphate" evidence="3">
    <location>
        <position position="325"/>
    </location>
</feature>
<keyword evidence="1 3" id="KW-0597">Phosphoprotein</keyword>
<evidence type="ECO:0000313" key="5">
    <source>
        <dbReference type="EMBL" id="NHC33191.1"/>
    </source>
</evidence>
<keyword evidence="6" id="KW-1185">Reference proteome</keyword>
<dbReference type="InterPro" id="IPR001789">
    <property type="entry name" value="Sig_transdc_resp-reg_receiver"/>
</dbReference>
<dbReference type="SMART" id="SM00448">
    <property type="entry name" value="REC"/>
    <property type="match status" value="1"/>
</dbReference>
<dbReference type="PANTHER" id="PTHR44591">
    <property type="entry name" value="STRESS RESPONSE REGULATOR PROTEIN 1"/>
    <property type="match status" value="1"/>
</dbReference>
<dbReference type="PANTHER" id="PTHR44591:SF3">
    <property type="entry name" value="RESPONSE REGULATORY DOMAIN-CONTAINING PROTEIN"/>
    <property type="match status" value="1"/>
</dbReference>
<reference evidence="5 6" key="1">
    <citation type="journal article" date="2015" name="Genome Announc.">
        <title>Draft Genome Sequence of the Terrestrial Cyanobacterium Scytonema millei VB511283, Isolated from Eastern India.</title>
        <authorList>
            <person name="Sen D."/>
            <person name="Chandrababunaidu M.M."/>
            <person name="Singh D."/>
            <person name="Sanghi N."/>
            <person name="Ghorai A."/>
            <person name="Mishra G.P."/>
            <person name="Madduluri M."/>
            <person name="Adhikary S.P."/>
            <person name="Tripathy S."/>
        </authorList>
    </citation>
    <scope>NUCLEOTIDE SEQUENCE [LARGE SCALE GENOMIC DNA]</scope>
    <source>
        <strain evidence="5 6">VB511283</strain>
    </source>
</reference>
<evidence type="ECO:0000313" key="6">
    <source>
        <dbReference type="Proteomes" id="UP000031532"/>
    </source>
</evidence>
<dbReference type="SUPFAM" id="SSF52172">
    <property type="entry name" value="CheY-like"/>
    <property type="match status" value="1"/>
</dbReference>
<feature type="domain" description="Response regulatory" evidence="4">
    <location>
        <begin position="276"/>
        <end position="392"/>
    </location>
</feature>
<dbReference type="PIRSF" id="PIRSF005897">
    <property type="entry name" value="RR_PatA"/>
    <property type="match status" value="1"/>
</dbReference>
<evidence type="ECO:0000256" key="1">
    <source>
        <dbReference type="ARBA" id="ARBA00022553"/>
    </source>
</evidence>
<comment type="caution">
    <text evidence="5">The sequence shown here is derived from an EMBL/GenBank/DDBJ whole genome shotgun (WGS) entry which is preliminary data.</text>
</comment>
<dbReference type="InterPro" id="IPR025497">
    <property type="entry name" value="PatA-like_N"/>
</dbReference>
<name>A0A9X5E0A8_9CYAN</name>
<comment type="induction">
    <text evidence="2">By nitrogen starvation.</text>
</comment>
<keyword evidence="2" id="KW-0364">Heterocyst</keyword>
<dbReference type="Proteomes" id="UP000031532">
    <property type="component" value="Unassembled WGS sequence"/>
</dbReference>
<dbReference type="Pfam" id="PF00072">
    <property type="entry name" value="Response_reg"/>
    <property type="match status" value="1"/>
</dbReference>